<name>A0ABD6A5S1_9EURY</name>
<dbReference type="EMBL" id="JBHTBF010000001">
    <property type="protein sequence ID" value="MFC7315790.1"/>
    <property type="molecule type" value="Genomic_DNA"/>
</dbReference>
<accession>A0ABD6A5S1</accession>
<dbReference type="GeneID" id="79314766"/>
<gene>
    <name evidence="1" type="ORF">ACFQPE_03140</name>
</gene>
<dbReference type="Pfam" id="PF19102">
    <property type="entry name" value="DUF5789"/>
    <property type="match status" value="1"/>
</dbReference>
<dbReference type="AlphaFoldDB" id="A0ABD6A5S1"/>
<dbReference type="InterPro" id="IPR043899">
    <property type="entry name" value="DUF5789"/>
</dbReference>
<dbReference type="Proteomes" id="UP001596547">
    <property type="component" value="Unassembled WGS sequence"/>
</dbReference>
<keyword evidence="2" id="KW-1185">Reference proteome</keyword>
<protein>
    <submittedName>
        <fullName evidence="1">Uncharacterized protein</fullName>
    </submittedName>
</protein>
<evidence type="ECO:0000313" key="2">
    <source>
        <dbReference type="Proteomes" id="UP001596547"/>
    </source>
</evidence>
<proteinExistence type="predicted"/>
<evidence type="ECO:0000313" key="1">
    <source>
        <dbReference type="EMBL" id="MFC7315790.1"/>
    </source>
</evidence>
<reference evidence="1 2" key="1">
    <citation type="journal article" date="2019" name="Int. J. Syst. Evol. Microbiol.">
        <title>The Global Catalogue of Microorganisms (GCM) 10K type strain sequencing project: providing services to taxonomists for standard genome sequencing and annotation.</title>
        <authorList>
            <consortium name="The Broad Institute Genomics Platform"/>
            <consortium name="The Broad Institute Genome Sequencing Center for Infectious Disease"/>
            <person name="Wu L."/>
            <person name="Ma J."/>
        </authorList>
    </citation>
    <scope>NUCLEOTIDE SEQUENCE [LARGE SCALE GENOMIC DNA]</scope>
    <source>
        <strain evidence="1 2">PSR21</strain>
    </source>
</reference>
<sequence length="109" mass="11743">MGVRPPTDDNLDEPDTLAFGIAALDERLERADLVFPADAADVRAAVGDEAIPYDASGGTMTVAEALDETSAAHFEHKGELLNALHPVFEERRQRAAPGFLGRLRSLVPF</sequence>
<comment type="caution">
    <text evidence="1">The sequence shown here is derived from an EMBL/GenBank/DDBJ whole genome shotgun (WGS) entry which is preliminary data.</text>
</comment>
<dbReference type="RefSeq" id="WP_276305191.1">
    <property type="nucleotide sequence ID" value="NZ_CP119992.1"/>
</dbReference>
<organism evidence="1 2">
    <name type="scientific">Halomarina halobia</name>
    <dbReference type="NCBI Taxonomy" id="3033386"/>
    <lineage>
        <taxon>Archaea</taxon>
        <taxon>Methanobacteriati</taxon>
        <taxon>Methanobacteriota</taxon>
        <taxon>Stenosarchaea group</taxon>
        <taxon>Halobacteria</taxon>
        <taxon>Halobacteriales</taxon>
        <taxon>Natronomonadaceae</taxon>
        <taxon>Halomarina</taxon>
    </lineage>
</organism>